<dbReference type="Proteomes" id="UP000293912">
    <property type="component" value="Chromosome"/>
</dbReference>
<evidence type="ECO:0000313" key="3">
    <source>
        <dbReference type="EMBL" id="QBM27599.1"/>
    </source>
</evidence>
<feature type="chain" id="PRO_5020580446" evidence="2">
    <location>
        <begin position="24"/>
        <end position="324"/>
    </location>
</feature>
<reference evidence="3 4" key="1">
    <citation type="submission" date="2019-03" db="EMBL/GenBank/DDBJ databases">
        <authorList>
            <person name="Sebastian G."/>
            <person name="Baumann P."/>
            <person name="Ruckert C."/>
            <person name="Kalinowski J."/>
            <person name="Nebel B."/>
            <person name="Takors R."/>
            <person name="Blombach B."/>
        </authorList>
    </citation>
    <scope>NUCLEOTIDE SEQUENCE [LARGE SCALE GENOMIC DNA]</scope>
    <source>
        <strain evidence="3 4">DSM 1084</strain>
    </source>
</reference>
<keyword evidence="4" id="KW-1185">Reference proteome</keyword>
<proteinExistence type="inferred from homology"/>
<organism evidence="3 4">
    <name type="scientific">Hydrogenophaga pseudoflava</name>
    <name type="common">Pseudomonas carboxydoflava</name>
    <dbReference type="NCBI Taxonomy" id="47421"/>
    <lineage>
        <taxon>Bacteria</taxon>
        <taxon>Pseudomonadati</taxon>
        <taxon>Pseudomonadota</taxon>
        <taxon>Betaproteobacteria</taxon>
        <taxon>Burkholderiales</taxon>
        <taxon>Comamonadaceae</taxon>
        <taxon>Hydrogenophaga</taxon>
    </lineage>
</organism>
<accession>A0A4P6WYB6</accession>
<comment type="similarity">
    <text evidence="1">Belongs to the UPF0065 (bug) family.</text>
</comment>
<keyword evidence="2" id="KW-0732">Signal</keyword>
<dbReference type="CDD" id="cd07012">
    <property type="entry name" value="PBP2_Bug_TTT"/>
    <property type="match status" value="1"/>
</dbReference>
<evidence type="ECO:0000313" key="4">
    <source>
        <dbReference type="Proteomes" id="UP000293912"/>
    </source>
</evidence>
<dbReference type="AlphaFoldDB" id="A0A4P6WYB6"/>
<dbReference type="Gene3D" id="3.40.190.150">
    <property type="entry name" value="Bordetella uptake gene, domain 1"/>
    <property type="match status" value="1"/>
</dbReference>
<feature type="signal peptide" evidence="2">
    <location>
        <begin position="1"/>
        <end position="23"/>
    </location>
</feature>
<dbReference type="Gene3D" id="3.40.190.10">
    <property type="entry name" value="Periplasmic binding protein-like II"/>
    <property type="match status" value="1"/>
</dbReference>
<dbReference type="PANTHER" id="PTHR42928">
    <property type="entry name" value="TRICARBOXYLATE-BINDING PROTEIN"/>
    <property type="match status" value="1"/>
</dbReference>
<dbReference type="SUPFAM" id="SSF53850">
    <property type="entry name" value="Periplasmic binding protein-like II"/>
    <property type="match status" value="1"/>
</dbReference>
<evidence type="ECO:0000256" key="1">
    <source>
        <dbReference type="ARBA" id="ARBA00006987"/>
    </source>
</evidence>
<dbReference type="InterPro" id="IPR005064">
    <property type="entry name" value="BUG"/>
</dbReference>
<evidence type="ECO:0000256" key="2">
    <source>
        <dbReference type="SAM" id="SignalP"/>
    </source>
</evidence>
<sequence length="324" mass="34383" precursor="true">MFKSIVASLAVSLPLAWSGSALAQQWPTKPVKVVVPGAAGSGTDITARIFTDALSRKFGQPFVVDNRAGANGMIGTEYVAKQPADGYTLLFSYTAAQVVNQSLYPKTGYDGAKDFAPIVQIGSGGNFLVVPASMPVKDLKEFIAYVKAKPEDELAYGSWGNGSGGHLSMEALKQQTGVKIRHVPYKSSAAANTDLAGGVIQVAFSATASALPLIQAGKIKALAISGPNRLSTMPEIKTMTEQGVKFDLASWYGMFAPAGTPPAIVNAINAEVHRLLQLPEMRETLSKAGLSDWPVKTPEEFGATVRNDVKEWGDIVRRGNIKVD</sequence>
<dbReference type="KEGG" id="hpse:HPF_07885"/>
<name>A0A4P6WYB6_HYDPS</name>
<dbReference type="InterPro" id="IPR042100">
    <property type="entry name" value="Bug_dom1"/>
</dbReference>
<protein>
    <submittedName>
        <fullName evidence="3">Tripartite tricarboxylate transporter family receptor</fullName>
    </submittedName>
</protein>
<keyword evidence="3" id="KW-0675">Receptor</keyword>
<dbReference type="EMBL" id="CP037867">
    <property type="protein sequence ID" value="QBM27599.1"/>
    <property type="molecule type" value="Genomic_DNA"/>
</dbReference>
<dbReference type="PIRSF" id="PIRSF017082">
    <property type="entry name" value="YflP"/>
    <property type="match status" value="1"/>
</dbReference>
<gene>
    <name evidence="3" type="ORF">HPF_07885</name>
</gene>
<dbReference type="RefSeq" id="WP_133156255.1">
    <property type="nucleotide sequence ID" value="NZ_CP037867.1"/>
</dbReference>
<dbReference type="Pfam" id="PF03401">
    <property type="entry name" value="TctC"/>
    <property type="match status" value="1"/>
</dbReference>
<dbReference type="PANTHER" id="PTHR42928:SF5">
    <property type="entry name" value="BLR1237 PROTEIN"/>
    <property type="match status" value="1"/>
</dbReference>